<dbReference type="STRING" id="1605367.AFM12_01050"/>
<protein>
    <recommendedName>
        <fullName evidence="4">DUF3575 domain-containing protein</fullName>
    </recommendedName>
</protein>
<dbReference type="OrthoDB" id="939956at2"/>
<sequence length="236" mass="26911">MNKFVFFLLFVLAQFTFAQQDTTSFKLLKVSPLHVFDLDNGISLAFENSKDGIRSFQLEAGYGHSDANLWLAMDDFADYEQFGGYQLFRVRAEWRKYFKKPDTTPPSGLYYAFDFLGKHVFKNEDFNVGRQPIAGQPQYFEKVEGKVKKTVGGFHFKIGNQIPLNSGYSAKTDWYLDLFAGLGFRVVYNSFTYPFEEASDQINTFNVRSLGTIITRKDRPVPVVSGAFGLKIGKVL</sequence>
<proteinExistence type="predicted"/>
<dbReference type="RefSeq" id="WP_055143299.1">
    <property type="nucleotide sequence ID" value="NZ_JXSZ01000005.1"/>
</dbReference>
<comment type="caution">
    <text evidence="2">The sequence shown here is derived from an EMBL/GenBank/DDBJ whole genome shotgun (WGS) entry which is preliminary data.</text>
</comment>
<gene>
    <name evidence="2" type="ORF">AFM12_01050</name>
</gene>
<accession>A0A0P7BQ33</accession>
<evidence type="ECO:0008006" key="4">
    <source>
        <dbReference type="Google" id="ProtNLM"/>
    </source>
</evidence>
<name>A0A0P7BQ33_9BACT</name>
<dbReference type="Proteomes" id="UP000050454">
    <property type="component" value="Unassembled WGS sequence"/>
</dbReference>
<evidence type="ECO:0000256" key="1">
    <source>
        <dbReference type="SAM" id="SignalP"/>
    </source>
</evidence>
<reference evidence="2 3" key="1">
    <citation type="submission" date="2015-07" db="EMBL/GenBank/DDBJ databases">
        <title>The draft genome sequence of Leadbetterella sp. JN14-9.</title>
        <authorList>
            <person name="Liu Y."/>
            <person name="Du J."/>
            <person name="Shao Z."/>
        </authorList>
    </citation>
    <scope>NUCLEOTIDE SEQUENCE [LARGE SCALE GENOMIC DNA]</scope>
    <source>
        <strain evidence="2 3">JN14-9</strain>
    </source>
</reference>
<organism evidence="2 3">
    <name type="scientific">Jiulongibacter sediminis</name>
    <dbReference type="NCBI Taxonomy" id="1605367"/>
    <lineage>
        <taxon>Bacteria</taxon>
        <taxon>Pseudomonadati</taxon>
        <taxon>Bacteroidota</taxon>
        <taxon>Cytophagia</taxon>
        <taxon>Cytophagales</taxon>
        <taxon>Leadbetterellaceae</taxon>
        <taxon>Jiulongibacter</taxon>
    </lineage>
</organism>
<keyword evidence="1" id="KW-0732">Signal</keyword>
<evidence type="ECO:0000313" key="3">
    <source>
        <dbReference type="Proteomes" id="UP000050454"/>
    </source>
</evidence>
<feature type="signal peptide" evidence="1">
    <location>
        <begin position="1"/>
        <end position="18"/>
    </location>
</feature>
<dbReference type="EMBL" id="LGTQ01000005">
    <property type="protein sequence ID" value="KPM49248.1"/>
    <property type="molecule type" value="Genomic_DNA"/>
</dbReference>
<feature type="chain" id="PRO_5006136081" description="DUF3575 domain-containing protein" evidence="1">
    <location>
        <begin position="19"/>
        <end position="236"/>
    </location>
</feature>
<dbReference type="AlphaFoldDB" id="A0A0P7BQ33"/>
<evidence type="ECO:0000313" key="2">
    <source>
        <dbReference type="EMBL" id="KPM49248.1"/>
    </source>
</evidence>
<keyword evidence="3" id="KW-1185">Reference proteome</keyword>